<organism evidence="4 5">
    <name type="scientific">Ficedula albicollis</name>
    <name type="common">Collared flycatcher</name>
    <name type="synonym">Muscicapa albicollis</name>
    <dbReference type="NCBI Taxonomy" id="59894"/>
    <lineage>
        <taxon>Eukaryota</taxon>
        <taxon>Metazoa</taxon>
        <taxon>Chordata</taxon>
        <taxon>Craniata</taxon>
        <taxon>Vertebrata</taxon>
        <taxon>Euteleostomi</taxon>
        <taxon>Archelosauria</taxon>
        <taxon>Archosauria</taxon>
        <taxon>Dinosauria</taxon>
        <taxon>Saurischia</taxon>
        <taxon>Theropoda</taxon>
        <taxon>Coelurosauria</taxon>
        <taxon>Aves</taxon>
        <taxon>Neognathae</taxon>
        <taxon>Neoaves</taxon>
        <taxon>Telluraves</taxon>
        <taxon>Australaves</taxon>
        <taxon>Passeriformes</taxon>
        <taxon>Muscicapidae</taxon>
        <taxon>Ficedula</taxon>
    </lineage>
</organism>
<dbReference type="GeneTree" id="ENSGT00940000161732"/>
<dbReference type="FunFam" id="3.30.1370.10:FF:000012">
    <property type="entry name" value="Mex-3 RNA-binding family member D"/>
    <property type="match status" value="1"/>
</dbReference>
<dbReference type="Proteomes" id="UP000016665">
    <property type="component" value="Chromosome 25"/>
</dbReference>
<evidence type="ECO:0000256" key="2">
    <source>
        <dbReference type="SAM" id="MobiDB-lite"/>
    </source>
</evidence>
<evidence type="ECO:0000313" key="5">
    <source>
        <dbReference type="Proteomes" id="UP000016665"/>
    </source>
</evidence>
<dbReference type="GO" id="GO:0005829">
    <property type="term" value="C:cytosol"/>
    <property type="evidence" value="ECO:0007669"/>
    <property type="project" value="Ensembl"/>
</dbReference>
<evidence type="ECO:0000256" key="1">
    <source>
        <dbReference type="PROSITE-ProRule" id="PRU00117"/>
    </source>
</evidence>
<feature type="compositionally biased region" description="Polar residues" evidence="2">
    <location>
        <begin position="333"/>
        <end position="342"/>
    </location>
</feature>
<dbReference type="Pfam" id="PF00013">
    <property type="entry name" value="KH_1"/>
    <property type="match status" value="1"/>
</dbReference>
<protein>
    <submittedName>
        <fullName evidence="4">Mex-3 RNA binding family member A</fullName>
    </submittedName>
</protein>
<dbReference type="InterPro" id="IPR047226">
    <property type="entry name" value="KH-I_MEX3_rpt2"/>
</dbReference>
<dbReference type="STRING" id="59894.ENSFALP00000015597"/>
<dbReference type="CDD" id="cd22424">
    <property type="entry name" value="KH-I_MEX3_rpt2"/>
    <property type="match status" value="1"/>
</dbReference>
<dbReference type="PANTHER" id="PTHR23285:SF2">
    <property type="entry name" value="RNA-BINDING PROTEIN MEX3A"/>
    <property type="match status" value="1"/>
</dbReference>
<proteinExistence type="predicted"/>
<evidence type="ECO:0000259" key="3">
    <source>
        <dbReference type="SMART" id="SM00322"/>
    </source>
</evidence>
<sequence>GTGWPRGSTLAVQAGDPPVLLRPPGFPVHQPCPQSPRMAIVSGGSPRSSGDLPFLRGVGVCGGEVFGVPAEGRQSGGWCCKIKALRAKTNTYIKTPVRGEEPVFMVTGRREDVAMARREIISAAEHFSMIRASRNKAGSTFGSAPALPGQVTIRVRVPYRVVGLVVGPKGATIKRIQQQTNTYIITPSRDRDPVFEITGAPGNVERAREEIETHIAVRTGKILEYNNENDFLSSSPDSGMENRYSEAWRVHTPAPGCKPLSTFRQNSLGCIGDCSVDPVYETPRLNDQNDFNYGYLFPNYGVNKQDLYYGVPESGAPMWAGQENTNPVSVLFSKQQRSSSTGAIHPASHRSPSSSMAEPLSGLPRRSQGEPLQGFSKLGTPGAARTPAGGGRECMVCFESEVTAALVPLHRLPRFILFCKEHCAFLFLKNIPIAPKPKRDDHAIHAMSPYETNMHPNREQKNPEFIEIILLFLNWTKTFVTQAKWGKKKTKKKYFFMDQNLFSCPFPGSS</sequence>
<keyword evidence="5" id="KW-1185">Reference proteome</keyword>
<dbReference type="AlphaFoldDB" id="U3KKP3"/>
<dbReference type="Gene3D" id="3.30.1370.10">
    <property type="entry name" value="K Homology domain, type 1"/>
    <property type="match status" value="2"/>
</dbReference>
<dbReference type="Ensembl" id="ENSFALT00000015662.2">
    <property type="protein sequence ID" value="ENSFALP00000015597.2"/>
    <property type="gene ID" value="ENSFALG00000014982.2"/>
</dbReference>
<feature type="domain" description="K Homology" evidence="3">
    <location>
        <begin position="60"/>
        <end position="125"/>
    </location>
</feature>
<evidence type="ECO:0000313" key="4">
    <source>
        <dbReference type="Ensembl" id="ENSFALP00000015597.2"/>
    </source>
</evidence>
<dbReference type="SMART" id="SM00322">
    <property type="entry name" value="KH"/>
    <property type="match status" value="2"/>
</dbReference>
<dbReference type="InterPro" id="IPR036612">
    <property type="entry name" value="KH_dom_type_1_sf"/>
</dbReference>
<dbReference type="PANTHER" id="PTHR23285">
    <property type="entry name" value="RING FINGER AND KH DOMAIN CONTAINING PROTEIN 1"/>
    <property type="match status" value="1"/>
</dbReference>
<feature type="domain" description="K Homology" evidence="3">
    <location>
        <begin position="149"/>
        <end position="216"/>
    </location>
</feature>
<feature type="region of interest" description="Disordered" evidence="2">
    <location>
        <begin position="333"/>
        <end position="386"/>
    </location>
</feature>
<dbReference type="InterPro" id="IPR004088">
    <property type="entry name" value="KH_dom_type_1"/>
</dbReference>
<dbReference type="InterPro" id="IPR047227">
    <property type="entry name" value="MEX3"/>
</dbReference>
<accession>U3KKP3</accession>
<dbReference type="GO" id="GO:0000932">
    <property type="term" value="C:P-body"/>
    <property type="evidence" value="ECO:0007669"/>
    <property type="project" value="Ensembl"/>
</dbReference>
<gene>
    <name evidence="4" type="primary">MEX3A</name>
</gene>
<reference evidence="4" key="2">
    <citation type="submission" date="2025-08" db="UniProtKB">
        <authorList>
            <consortium name="Ensembl"/>
        </authorList>
    </citation>
    <scope>IDENTIFICATION</scope>
</reference>
<dbReference type="HOGENOM" id="CLU_025598_0_1_1"/>
<dbReference type="SUPFAM" id="SSF54791">
    <property type="entry name" value="Eukaryotic type KH-domain (KH-domain type I)"/>
    <property type="match status" value="1"/>
</dbReference>
<name>U3KKP3_FICAL</name>
<dbReference type="eggNOG" id="KOG2113">
    <property type="taxonomic scope" value="Eukaryota"/>
</dbReference>
<dbReference type="InterPro" id="IPR004087">
    <property type="entry name" value="KH_dom"/>
</dbReference>
<reference evidence="4" key="3">
    <citation type="submission" date="2025-09" db="UniProtKB">
        <authorList>
            <consortium name="Ensembl"/>
        </authorList>
    </citation>
    <scope>IDENTIFICATION</scope>
</reference>
<dbReference type="GO" id="GO:0003723">
    <property type="term" value="F:RNA binding"/>
    <property type="evidence" value="ECO:0007669"/>
    <property type="project" value="UniProtKB-UniRule"/>
</dbReference>
<keyword evidence="1" id="KW-0694">RNA-binding</keyword>
<dbReference type="PROSITE" id="PS50084">
    <property type="entry name" value="KH_TYPE_1"/>
    <property type="match status" value="1"/>
</dbReference>
<reference evidence="4 5" key="1">
    <citation type="journal article" date="2012" name="Nature">
        <title>The genomic landscape of species divergence in Ficedula flycatchers.</title>
        <authorList>
            <person name="Ellegren H."/>
            <person name="Smeds L."/>
            <person name="Burri R."/>
            <person name="Olason P.I."/>
            <person name="Backstrom N."/>
            <person name="Kawakami T."/>
            <person name="Kunstner A."/>
            <person name="Makinen H."/>
            <person name="Nadachowska-Brzyska K."/>
            <person name="Qvarnstrom A."/>
            <person name="Uebbing S."/>
            <person name="Wolf J.B."/>
        </authorList>
    </citation>
    <scope>NUCLEOTIDE SEQUENCE [LARGE SCALE GENOMIC DNA]</scope>
</reference>